<keyword evidence="10" id="KW-1185">Reference proteome</keyword>
<evidence type="ECO:0000256" key="4">
    <source>
        <dbReference type="ARBA" id="ARBA00022621"/>
    </source>
</evidence>
<comment type="caution">
    <text evidence="9">The sequence shown here is derived from an EMBL/GenBank/DDBJ whole genome shotgun (WGS) entry which is preliminary data.</text>
</comment>
<name>A0A401NMG8_SCYTO</name>
<dbReference type="InterPro" id="IPR009050">
    <property type="entry name" value="Globin-like_sf"/>
</dbReference>
<evidence type="ECO:0000259" key="8">
    <source>
        <dbReference type="PROSITE" id="PS01033"/>
    </source>
</evidence>
<dbReference type="GO" id="GO:0042744">
    <property type="term" value="P:hydrogen peroxide catabolic process"/>
    <property type="evidence" value="ECO:0007669"/>
    <property type="project" value="TreeGrafter"/>
</dbReference>
<dbReference type="OrthoDB" id="9886081at2759"/>
<dbReference type="PANTHER" id="PTHR11442">
    <property type="entry name" value="HEMOGLOBIN FAMILY MEMBER"/>
    <property type="match status" value="1"/>
</dbReference>
<organism evidence="9 10">
    <name type="scientific">Scyliorhinus torazame</name>
    <name type="common">Cloudy catshark</name>
    <name type="synonym">Catulus torazame</name>
    <dbReference type="NCBI Taxonomy" id="75743"/>
    <lineage>
        <taxon>Eukaryota</taxon>
        <taxon>Metazoa</taxon>
        <taxon>Chordata</taxon>
        <taxon>Craniata</taxon>
        <taxon>Vertebrata</taxon>
        <taxon>Chondrichthyes</taxon>
        <taxon>Elasmobranchii</taxon>
        <taxon>Galeomorphii</taxon>
        <taxon>Galeoidea</taxon>
        <taxon>Carcharhiniformes</taxon>
        <taxon>Scyliorhinidae</taxon>
        <taxon>Scyliorhinus</taxon>
    </lineage>
</organism>
<evidence type="ECO:0000313" key="9">
    <source>
        <dbReference type="EMBL" id="GCB62088.1"/>
    </source>
</evidence>
<dbReference type="STRING" id="75743.A0A401NMG8"/>
<reference evidence="9 10" key="1">
    <citation type="journal article" date="2018" name="Nat. Ecol. Evol.">
        <title>Shark genomes provide insights into elasmobranch evolution and the origin of vertebrates.</title>
        <authorList>
            <person name="Hara Y"/>
            <person name="Yamaguchi K"/>
            <person name="Onimaru K"/>
            <person name="Kadota M"/>
            <person name="Koyanagi M"/>
            <person name="Keeley SD"/>
            <person name="Tatsumi K"/>
            <person name="Tanaka K"/>
            <person name="Motone F"/>
            <person name="Kageyama Y"/>
            <person name="Nozu R"/>
            <person name="Adachi N"/>
            <person name="Nishimura O"/>
            <person name="Nakagawa R"/>
            <person name="Tanegashima C"/>
            <person name="Kiyatake I"/>
            <person name="Matsumoto R"/>
            <person name="Murakumo K"/>
            <person name="Nishida K"/>
            <person name="Terakita A"/>
            <person name="Kuratani S"/>
            <person name="Sato K"/>
            <person name="Hyodo S Kuraku.S."/>
        </authorList>
    </citation>
    <scope>NUCLEOTIDE SEQUENCE [LARGE SCALE GENOMIC DNA]</scope>
</reference>
<dbReference type="GO" id="GO:0046872">
    <property type="term" value="F:metal ion binding"/>
    <property type="evidence" value="ECO:0007669"/>
    <property type="project" value="UniProtKB-KW"/>
</dbReference>
<evidence type="ECO:0000313" key="10">
    <source>
        <dbReference type="Proteomes" id="UP000288216"/>
    </source>
</evidence>
<dbReference type="GO" id="GO:0043177">
    <property type="term" value="F:organic acid binding"/>
    <property type="evidence" value="ECO:0007669"/>
    <property type="project" value="TreeGrafter"/>
</dbReference>
<gene>
    <name evidence="9" type="ORF">scyTo_0013027</name>
</gene>
<dbReference type="GO" id="GO:0020037">
    <property type="term" value="F:heme binding"/>
    <property type="evidence" value="ECO:0007669"/>
    <property type="project" value="InterPro"/>
</dbReference>
<evidence type="ECO:0000256" key="7">
    <source>
        <dbReference type="RuleBase" id="RU000356"/>
    </source>
</evidence>
<keyword evidence="6" id="KW-0408">Iron</keyword>
<feature type="domain" description="Globin" evidence="8">
    <location>
        <begin position="1"/>
        <end position="78"/>
    </location>
</feature>
<dbReference type="GO" id="GO:0004601">
    <property type="term" value="F:peroxidase activity"/>
    <property type="evidence" value="ECO:0007669"/>
    <property type="project" value="TreeGrafter"/>
</dbReference>
<dbReference type="InterPro" id="IPR050056">
    <property type="entry name" value="Hemoglobin_oxygen_transport"/>
</dbReference>
<keyword evidence="2 7" id="KW-0813">Transport</keyword>
<dbReference type="GO" id="GO:0019825">
    <property type="term" value="F:oxygen binding"/>
    <property type="evidence" value="ECO:0007669"/>
    <property type="project" value="InterPro"/>
</dbReference>
<dbReference type="PANTHER" id="PTHR11442:SF7">
    <property type="entry name" value="HEMOGLOBIN SUBUNIT EPSILON"/>
    <property type="match status" value="1"/>
</dbReference>
<dbReference type="GO" id="GO:0031720">
    <property type="term" value="F:haptoglobin binding"/>
    <property type="evidence" value="ECO:0007669"/>
    <property type="project" value="TreeGrafter"/>
</dbReference>
<dbReference type="Proteomes" id="UP000288216">
    <property type="component" value="Unassembled WGS sequence"/>
</dbReference>
<evidence type="ECO:0000256" key="1">
    <source>
        <dbReference type="ARBA" id="ARBA00008705"/>
    </source>
</evidence>
<evidence type="ECO:0000256" key="6">
    <source>
        <dbReference type="ARBA" id="ARBA00023004"/>
    </source>
</evidence>
<keyword evidence="4 7" id="KW-0561">Oxygen transport</keyword>
<dbReference type="GO" id="GO:0072562">
    <property type="term" value="C:blood microparticle"/>
    <property type="evidence" value="ECO:0007669"/>
    <property type="project" value="TreeGrafter"/>
</dbReference>
<keyword evidence="5" id="KW-0479">Metal-binding</keyword>
<dbReference type="SUPFAM" id="SSF46458">
    <property type="entry name" value="Globin-like"/>
    <property type="match status" value="1"/>
</dbReference>
<evidence type="ECO:0000256" key="2">
    <source>
        <dbReference type="ARBA" id="ARBA00022448"/>
    </source>
</evidence>
<comment type="similarity">
    <text evidence="1 7">Belongs to the globin family.</text>
</comment>
<dbReference type="EMBL" id="BFAA01006490">
    <property type="protein sequence ID" value="GCB62088.1"/>
    <property type="molecule type" value="Genomic_DNA"/>
</dbReference>
<dbReference type="GO" id="GO:0005833">
    <property type="term" value="C:hemoglobin complex"/>
    <property type="evidence" value="ECO:0007669"/>
    <property type="project" value="TreeGrafter"/>
</dbReference>
<sequence length="78" mass="9137">MRAEIQPRILDIIPVSIRVRCKKHAEELHIDPGSFHLLTDCFIMELAHLEKCKFTPHTHATWAKFFKVVVDAISKQYH</sequence>
<dbReference type="Gene3D" id="1.10.490.10">
    <property type="entry name" value="Globins"/>
    <property type="match status" value="1"/>
</dbReference>
<dbReference type="GO" id="GO:0031838">
    <property type="term" value="C:haptoglobin-hemoglobin complex"/>
    <property type="evidence" value="ECO:0007669"/>
    <property type="project" value="TreeGrafter"/>
</dbReference>
<dbReference type="PROSITE" id="PS01033">
    <property type="entry name" value="GLOBIN"/>
    <property type="match status" value="1"/>
</dbReference>
<evidence type="ECO:0000256" key="3">
    <source>
        <dbReference type="ARBA" id="ARBA00022617"/>
    </source>
</evidence>
<proteinExistence type="inferred from homology"/>
<protein>
    <recommendedName>
        <fullName evidence="8">Globin domain-containing protein</fullName>
    </recommendedName>
</protein>
<dbReference type="InterPro" id="IPR012292">
    <property type="entry name" value="Globin/Proto"/>
</dbReference>
<evidence type="ECO:0000256" key="5">
    <source>
        <dbReference type="ARBA" id="ARBA00022723"/>
    </source>
</evidence>
<dbReference type="GO" id="GO:0005344">
    <property type="term" value="F:oxygen carrier activity"/>
    <property type="evidence" value="ECO:0007669"/>
    <property type="project" value="UniProtKB-KW"/>
</dbReference>
<dbReference type="InterPro" id="IPR000971">
    <property type="entry name" value="Globin"/>
</dbReference>
<dbReference type="Pfam" id="PF00042">
    <property type="entry name" value="Globin"/>
    <property type="match status" value="1"/>
</dbReference>
<keyword evidence="3 7" id="KW-0349">Heme</keyword>
<accession>A0A401NMG8</accession>
<dbReference type="AlphaFoldDB" id="A0A401NMG8"/>